<dbReference type="Proteomes" id="UP000036958">
    <property type="component" value="Unassembled WGS sequence"/>
</dbReference>
<evidence type="ECO:0008006" key="11">
    <source>
        <dbReference type="Google" id="ProtNLM"/>
    </source>
</evidence>
<evidence type="ECO:0000256" key="6">
    <source>
        <dbReference type="SAM" id="SignalP"/>
    </source>
</evidence>
<feature type="domain" description="SusD-like N-terminal" evidence="8">
    <location>
        <begin position="46"/>
        <end position="224"/>
    </location>
</feature>
<evidence type="ECO:0000313" key="9">
    <source>
        <dbReference type="EMBL" id="KOH43271.1"/>
    </source>
</evidence>
<dbReference type="Pfam" id="PF07980">
    <property type="entry name" value="SusD_RagB"/>
    <property type="match status" value="1"/>
</dbReference>
<dbReference type="OrthoDB" id="630434at2"/>
<keyword evidence="4" id="KW-0472">Membrane</keyword>
<evidence type="ECO:0000256" key="1">
    <source>
        <dbReference type="ARBA" id="ARBA00004442"/>
    </source>
</evidence>
<evidence type="ECO:0000256" key="2">
    <source>
        <dbReference type="ARBA" id="ARBA00006275"/>
    </source>
</evidence>
<accession>A0A0L8V4B4</accession>
<comment type="subcellular location">
    <subcellularLocation>
        <location evidence="1">Cell outer membrane</location>
    </subcellularLocation>
</comment>
<feature type="signal peptide" evidence="6">
    <location>
        <begin position="1"/>
        <end position="22"/>
    </location>
</feature>
<comment type="similarity">
    <text evidence="2">Belongs to the SusD family.</text>
</comment>
<protein>
    <recommendedName>
        <fullName evidence="11">RagB/SusD family nutrient uptake outer membrane protein</fullName>
    </recommendedName>
</protein>
<evidence type="ECO:0000256" key="5">
    <source>
        <dbReference type="ARBA" id="ARBA00023237"/>
    </source>
</evidence>
<evidence type="ECO:0000313" key="10">
    <source>
        <dbReference type="Proteomes" id="UP000036958"/>
    </source>
</evidence>
<keyword evidence="5" id="KW-0998">Cell outer membrane</keyword>
<dbReference type="InterPro" id="IPR033985">
    <property type="entry name" value="SusD-like_N"/>
</dbReference>
<proteinExistence type="inferred from homology"/>
<name>A0A0L8V4B4_9BACT</name>
<dbReference type="InterPro" id="IPR012944">
    <property type="entry name" value="SusD_RagB_dom"/>
</dbReference>
<dbReference type="RefSeq" id="WP_053187058.1">
    <property type="nucleotide sequence ID" value="NZ_LGIA01000193.1"/>
</dbReference>
<dbReference type="GO" id="GO:0009279">
    <property type="term" value="C:cell outer membrane"/>
    <property type="evidence" value="ECO:0007669"/>
    <property type="project" value="UniProtKB-SubCell"/>
</dbReference>
<feature type="chain" id="PRO_5005591200" description="RagB/SusD family nutrient uptake outer membrane protein" evidence="6">
    <location>
        <begin position="23"/>
        <end position="455"/>
    </location>
</feature>
<dbReference type="AlphaFoldDB" id="A0A0L8V4B4"/>
<dbReference type="EMBL" id="LGIA01000193">
    <property type="protein sequence ID" value="KOH43271.1"/>
    <property type="molecule type" value="Genomic_DNA"/>
</dbReference>
<keyword evidence="3 6" id="KW-0732">Signal</keyword>
<evidence type="ECO:0000256" key="4">
    <source>
        <dbReference type="ARBA" id="ARBA00023136"/>
    </source>
</evidence>
<reference evidence="10" key="1">
    <citation type="submission" date="2015-07" db="EMBL/GenBank/DDBJ databases">
        <title>Genome sequencing of Sunxiuqinia dokdonensis strain SK.</title>
        <authorList>
            <person name="Ahn S."/>
            <person name="Kim B.-C."/>
        </authorList>
    </citation>
    <scope>NUCLEOTIDE SEQUENCE [LARGE SCALE GENOMIC DNA]</scope>
    <source>
        <strain evidence="10">SK</strain>
    </source>
</reference>
<dbReference type="Gene3D" id="1.25.40.390">
    <property type="match status" value="1"/>
</dbReference>
<dbReference type="PROSITE" id="PS51257">
    <property type="entry name" value="PROKAR_LIPOPROTEIN"/>
    <property type="match status" value="1"/>
</dbReference>
<dbReference type="SUPFAM" id="SSF48452">
    <property type="entry name" value="TPR-like"/>
    <property type="match status" value="1"/>
</dbReference>
<evidence type="ECO:0000256" key="3">
    <source>
        <dbReference type="ARBA" id="ARBA00022729"/>
    </source>
</evidence>
<dbReference type="Pfam" id="PF14322">
    <property type="entry name" value="SusD-like_3"/>
    <property type="match status" value="1"/>
</dbReference>
<organism evidence="9 10">
    <name type="scientific">Sunxiuqinia dokdonensis</name>
    <dbReference type="NCBI Taxonomy" id="1409788"/>
    <lineage>
        <taxon>Bacteria</taxon>
        <taxon>Pseudomonadati</taxon>
        <taxon>Bacteroidota</taxon>
        <taxon>Bacteroidia</taxon>
        <taxon>Marinilabiliales</taxon>
        <taxon>Prolixibacteraceae</taxon>
        <taxon>Sunxiuqinia</taxon>
    </lineage>
</organism>
<evidence type="ECO:0000259" key="8">
    <source>
        <dbReference type="Pfam" id="PF14322"/>
    </source>
</evidence>
<comment type="caution">
    <text evidence="9">The sequence shown here is derived from an EMBL/GenBank/DDBJ whole genome shotgun (WGS) entry which is preliminary data.</text>
</comment>
<dbReference type="PATRIC" id="fig|1409788.3.peg.3988"/>
<gene>
    <name evidence="9" type="ORF">NC99_39010</name>
</gene>
<sequence>MKKRYFYFFLVALLLASCEDLVEVDDPTNQLGTAQVFEDVQTANAALTSLYVNLRDRSVITEGSYIGIGPLLASYADDLDCYHYDQNGVVDISQNLQQETNTTIESIWKAAYQQIYYANAIIYGAQHSTALPTEDKNRLQGEAILLRSLLYYYLQQLFGDIPYTTSLDYEYNRSLGKTEASAVLEQLVSDLGDAIVLLEDDYRNAERIYPNGKVAELLLARIYLLQEEWALAQQTAESILQSPLYAFQPDILEVFHKSGSHILWQLKPKNSGDATTEATFYYFTGAAPHAYALTGDLVGSFTGDDLRKQAWMAPVSLNDDSWYRPDKYKNLAGTNTNEYSVVFRLEEVYFILAEALAKQNRLDEALPYLNATRERAGLDALASLSSEDFITELLAEKRREFFTEFGHRFFDLKRLGRLDELSAVKPNWVAHKSVWPLPQNELLLNPNLNPQNPGY</sequence>
<feature type="domain" description="RagB/SusD" evidence="7">
    <location>
        <begin position="327"/>
        <end position="419"/>
    </location>
</feature>
<evidence type="ECO:0000259" key="7">
    <source>
        <dbReference type="Pfam" id="PF07980"/>
    </source>
</evidence>
<keyword evidence="10" id="KW-1185">Reference proteome</keyword>
<dbReference type="InterPro" id="IPR011990">
    <property type="entry name" value="TPR-like_helical_dom_sf"/>
</dbReference>
<dbReference type="STRING" id="1409788.NC99_39010"/>